<accession>A0A0E9V580</accession>
<name>A0A0E9V580_ANGAN</name>
<protein>
    <submittedName>
        <fullName evidence="1">Uncharacterized protein</fullName>
    </submittedName>
</protein>
<dbReference type="EMBL" id="GBXM01035370">
    <property type="protein sequence ID" value="JAH73207.1"/>
    <property type="molecule type" value="Transcribed_RNA"/>
</dbReference>
<sequence length="17" mass="1929">MRLPGVRESLVLFEAVL</sequence>
<dbReference type="AlphaFoldDB" id="A0A0E9V580"/>
<reference evidence="1" key="2">
    <citation type="journal article" date="2015" name="Fish Shellfish Immunol.">
        <title>Early steps in the European eel (Anguilla anguilla)-Vibrio vulnificus interaction in the gills: Role of the RtxA13 toxin.</title>
        <authorList>
            <person name="Callol A."/>
            <person name="Pajuelo D."/>
            <person name="Ebbesson L."/>
            <person name="Teles M."/>
            <person name="MacKenzie S."/>
            <person name="Amaro C."/>
        </authorList>
    </citation>
    <scope>NUCLEOTIDE SEQUENCE</scope>
</reference>
<proteinExistence type="predicted"/>
<reference evidence="1" key="1">
    <citation type="submission" date="2014-11" db="EMBL/GenBank/DDBJ databases">
        <authorList>
            <person name="Amaro Gonzalez C."/>
        </authorList>
    </citation>
    <scope>NUCLEOTIDE SEQUENCE</scope>
</reference>
<evidence type="ECO:0000313" key="1">
    <source>
        <dbReference type="EMBL" id="JAH73207.1"/>
    </source>
</evidence>
<organism evidence="1">
    <name type="scientific">Anguilla anguilla</name>
    <name type="common">European freshwater eel</name>
    <name type="synonym">Muraena anguilla</name>
    <dbReference type="NCBI Taxonomy" id="7936"/>
    <lineage>
        <taxon>Eukaryota</taxon>
        <taxon>Metazoa</taxon>
        <taxon>Chordata</taxon>
        <taxon>Craniata</taxon>
        <taxon>Vertebrata</taxon>
        <taxon>Euteleostomi</taxon>
        <taxon>Actinopterygii</taxon>
        <taxon>Neopterygii</taxon>
        <taxon>Teleostei</taxon>
        <taxon>Anguilliformes</taxon>
        <taxon>Anguillidae</taxon>
        <taxon>Anguilla</taxon>
    </lineage>
</organism>